<evidence type="ECO:0000256" key="1">
    <source>
        <dbReference type="SAM" id="MobiDB-lite"/>
    </source>
</evidence>
<evidence type="ECO:0000313" key="2">
    <source>
        <dbReference type="EMBL" id="BES97065.1"/>
    </source>
</evidence>
<protein>
    <submittedName>
        <fullName evidence="2">Uncharacterized protein</fullName>
    </submittedName>
</protein>
<keyword evidence="3" id="KW-1185">Reference proteome</keyword>
<dbReference type="Proteomes" id="UP001307889">
    <property type="component" value="Chromosome 7"/>
</dbReference>
<gene>
    <name evidence="2" type="ORF">NTJ_09879</name>
</gene>
<name>A0ABN7B1I8_9HEMI</name>
<feature type="region of interest" description="Disordered" evidence="1">
    <location>
        <begin position="1"/>
        <end position="84"/>
    </location>
</feature>
<dbReference type="EMBL" id="AP028915">
    <property type="protein sequence ID" value="BES97065.1"/>
    <property type="molecule type" value="Genomic_DNA"/>
</dbReference>
<sequence length="84" mass="8966">MCSEGSVVLPSYEYKRSTSIQEETEDRNGTRRPEPNSPNLTSGVEPAGGRAGGTAPEEHAHCLTSLPSPAGLDSHIFPRRLSST</sequence>
<organism evidence="2 3">
    <name type="scientific">Nesidiocoris tenuis</name>
    <dbReference type="NCBI Taxonomy" id="355587"/>
    <lineage>
        <taxon>Eukaryota</taxon>
        <taxon>Metazoa</taxon>
        <taxon>Ecdysozoa</taxon>
        <taxon>Arthropoda</taxon>
        <taxon>Hexapoda</taxon>
        <taxon>Insecta</taxon>
        <taxon>Pterygota</taxon>
        <taxon>Neoptera</taxon>
        <taxon>Paraneoptera</taxon>
        <taxon>Hemiptera</taxon>
        <taxon>Heteroptera</taxon>
        <taxon>Panheteroptera</taxon>
        <taxon>Cimicomorpha</taxon>
        <taxon>Miridae</taxon>
        <taxon>Dicyphina</taxon>
        <taxon>Nesidiocoris</taxon>
    </lineage>
</organism>
<accession>A0ABN7B1I8</accession>
<proteinExistence type="predicted"/>
<reference evidence="2 3" key="1">
    <citation type="submission" date="2023-09" db="EMBL/GenBank/DDBJ databases">
        <title>Nesidiocoris tenuis whole genome shotgun sequence.</title>
        <authorList>
            <person name="Shibata T."/>
            <person name="Shimoda M."/>
            <person name="Kobayashi T."/>
            <person name="Uehara T."/>
        </authorList>
    </citation>
    <scope>NUCLEOTIDE SEQUENCE [LARGE SCALE GENOMIC DNA]</scope>
    <source>
        <strain evidence="2 3">Japan</strain>
    </source>
</reference>
<evidence type="ECO:0000313" key="3">
    <source>
        <dbReference type="Proteomes" id="UP001307889"/>
    </source>
</evidence>